<sequence>MAVPVRLLSAAWDSGVPGARMGAGPTALLRAGAADRLRARGSRVTEVVLGPSSDWQAELRTAFELQRAVARSAAAAHAGGELPLLLSGDCHLTLGMVAALQARGARVGLLWLDAHGDLNTPDVDPGAYLDGQGLAMVLGRCWRAATGTVPGSAPLPEEQVVLVGARDLDPPELAALDGSALRWLRPEQARDPAAVDDALAALAPRVDVVHLHVDLDVYDPSIAPANGYAAPDGLSAADVLRIARRAAAAAPLGSATLASYDPSFDPAGRLRDTALELLEVVAGLAG</sequence>
<comment type="similarity">
    <text evidence="4">Belongs to the arginase family.</text>
</comment>
<accession>A0A521FFV8</accession>
<dbReference type="PROSITE" id="PS51409">
    <property type="entry name" value="ARGINASE_2"/>
    <property type="match status" value="1"/>
</dbReference>
<keyword evidence="1" id="KW-0479">Metal-binding</keyword>
<dbReference type="GO" id="GO:0004053">
    <property type="term" value="F:arginase activity"/>
    <property type="evidence" value="ECO:0007669"/>
    <property type="project" value="TreeGrafter"/>
</dbReference>
<dbReference type="GO" id="GO:0030145">
    <property type="term" value="F:manganese ion binding"/>
    <property type="evidence" value="ECO:0007669"/>
    <property type="project" value="TreeGrafter"/>
</dbReference>
<keyword evidence="2" id="KW-0378">Hydrolase</keyword>
<proteinExistence type="inferred from homology"/>
<dbReference type="Pfam" id="PF00491">
    <property type="entry name" value="Arginase"/>
    <property type="match status" value="1"/>
</dbReference>
<gene>
    <name evidence="5" type="ORF">SAMN06273567_108211</name>
</gene>
<dbReference type="EMBL" id="FXTJ01000008">
    <property type="protein sequence ID" value="SMO95039.1"/>
    <property type="molecule type" value="Genomic_DNA"/>
</dbReference>
<evidence type="ECO:0000256" key="3">
    <source>
        <dbReference type="ARBA" id="ARBA00023211"/>
    </source>
</evidence>
<dbReference type="PRINTS" id="PR00116">
    <property type="entry name" value="ARGINASE"/>
</dbReference>
<dbReference type="InterPro" id="IPR023696">
    <property type="entry name" value="Ureohydrolase_dom_sf"/>
</dbReference>
<evidence type="ECO:0000256" key="1">
    <source>
        <dbReference type="ARBA" id="ARBA00022723"/>
    </source>
</evidence>
<dbReference type="GO" id="GO:0005829">
    <property type="term" value="C:cytosol"/>
    <property type="evidence" value="ECO:0007669"/>
    <property type="project" value="TreeGrafter"/>
</dbReference>
<dbReference type="SUPFAM" id="SSF52768">
    <property type="entry name" value="Arginase/deacetylase"/>
    <property type="match status" value="1"/>
</dbReference>
<keyword evidence="3" id="KW-0464">Manganese</keyword>
<dbReference type="InterPro" id="IPR006035">
    <property type="entry name" value="Ureohydrolase"/>
</dbReference>
<dbReference type="RefSeq" id="WP_185938426.1">
    <property type="nucleotide sequence ID" value="NZ_FXTJ01000008.1"/>
</dbReference>
<evidence type="ECO:0000313" key="6">
    <source>
        <dbReference type="Proteomes" id="UP000317484"/>
    </source>
</evidence>
<dbReference type="PANTHER" id="PTHR43782:SF3">
    <property type="entry name" value="ARGINASE"/>
    <property type="match status" value="1"/>
</dbReference>
<evidence type="ECO:0000313" key="5">
    <source>
        <dbReference type="EMBL" id="SMO95039.1"/>
    </source>
</evidence>
<dbReference type="CDD" id="cd09999">
    <property type="entry name" value="Arginase-like_1"/>
    <property type="match status" value="1"/>
</dbReference>
<evidence type="ECO:0000256" key="2">
    <source>
        <dbReference type="ARBA" id="ARBA00022801"/>
    </source>
</evidence>
<reference evidence="5 6" key="1">
    <citation type="submission" date="2017-05" db="EMBL/GenBank/DDBJ databases">
        <authorList>
            <person name="Varghese N."/>
            <person name="Submissions S."/>
        </authorList>
    </citation>
    <scope>NUCLEOTIDE SEQUENCE [LARGE SCALE GENOMIC DNA]</scope>
    <source>
        <strain evidence="5 6">DSM 46834</strain>
    </source>
</reference>
<name>A0A521FFV8_9ACTN</name>
<keyword evidence="6" id="KW-1185">Reference proteome</keyword>
<dbReference type="Proteomes" id="UP000317484">
    <property type="component" value="Unassembled WGS sequence"/>
</dbReference>
<dbReference type="PANTHER" id="PTHR43782">
    <property type="entry name" value="ARGINASE"/>
    <property type="match status" value="1"/>
</dbReference>
<dbReference type="AlphaFoldDB" id="A0A521FFV8"/>
<protein>
    <submittedName>
        <fullName evidence="5">Arginase</fullName>
    </submittedName>
</protein>
<evidence type="ECO:0000256" key="4">
    <source>
        <dbReference type="PROSITE-ProRule" id="PRU00742"/>
    </source>
</evidence>
<organism evidence="5 6">
    <name type="scientific">Geodermatophilus aquaeductus</name>
    <dbReference type="NCBI Taxonomy" id="1564161"/>
    <lineage>
        <taxon>Bacteria</taxon>
        <taxon>Bacillati</taxon>
        <taxon>Actinomycetota</taxon>
        <taxon>Actinomycetes</taxon>
        <taxon>Geodermatophilales</taxon>
        <taxon>Geodermatophilaceae</taxon>
        <taxon>Geodermatophilus</taxon>
    </lineage>
</organism>
<dbReference type="Gene3D" id="3.40.800.10">
    <property type="entry name" value="Ureohydrolase domain"/>
    <property type="match status" value="1"/>
</dbReference>